<sequence length="191" mass="21253">MSYLLNALGLLIELAFNAAVTLLLLRVLAEACRADFHNPLSQFVYRYTNPVLAPVRRVIPNWRRINLAGLLLAWLAMALKRWVLFAVMGVMPGLVGLLVLSLAELLDFALMFYLILVFAWSLLSMFAVDQRHPVLRLLDAIVAPLMRPLRGRMVVGMIDFSPMAVMIALLLARMLIAAPLMDLGTRLALAG</sequence>
<feature type="transmembrane region" description="Helical" evidence="1">
    <location>
        <begin position="6"/>
        <end position="29"/>
    </location>
</feature>
<gene>
    <name evidence="2" type="primary">yggT</name>
    <name evidence="2" type="ORF">GCM10009126_21710</name>
</gene>
<dbReference type="RefSeq" id="WP_343882792.1">
    <property type="nucleotide sequence ID" value="NZ_BAAAFO010000003.1"/>
</dbReference>
<protein>
    <submittedName>
        <fullName evidence="2">Osmotic shock tolerance protein YggT</fullName>
    </submittedName>
</protein>
<evidence type="ECO:0000256" key="1">
    <source>
        <dbReference type="SAM" id="Phobius"/>
    </source>
</evidence>
<accession>A0ABP3EA47</accession>
<name>A0ABP3EA47_9GAMM</name>
<comment type="caution">
    <text evidence="2">The sequence shown here is derived from an EMBL/GenBank/DDBJ whole genome shotgun (WGS) entry which is preliminary data.</text>
</comment>
<feature type="transmembrane region" description="Helical" evidence="1">
    <location>
        <begin position="108"/>
        <end position="128"/>
    </location>
</feature>
<proteinExistence type="predicted"/>
<keyword evidence="3" id="KW-1185">Reference proteome</keyword>
<dbReference type="Proteomes" id="UP001500657">
    <property type="component" value="Unassembled WGS sequence"/>
</dbReference>
<reference evidence="3" key="1">
    <citation type="journal article" date="2019" name="Int. J. Syst. Evol. Microbiol.">
        <title>The Global Catalogue of Microorganisms (GCM) 10K type strain sequencing project: providing services to taxonomists for standard genome sequencing and annotation.</title>
        <authorList>
            <consortium name="The Broad Institute Genomics Platform"/>
            <consortium name="The Broad Institute Genome Sequencing Center for Infectious Disease"/>
            <person name="Wu L."/>
            <person name="Ma J."/>
        </authorList>
    </citation>
    <scope>NUCLEOTIDE SEQUENCE [LARGE SCALE GENOMIC DNA]</scope>
    <source>
        <strain evidence="3">JCM 16242</strain>
    </source>
</reference>
<keyword evidence="1" id="KW-1133">Transmembrane helix</keyword>
<evidence type="ECO:0000313" key="2">
    <source>
        <dbReference type="EMBL" id="GAA0256217.1"/>
    </source>
</evidence>
<dbReference type="InterPro" id="IPR003425">
    <property type="entry name" value="CCB3/YggT"/>
</dbReference>
<keyword evidence="1" id="KW-0812">Transmembrane</keyword>
<feature type="transmembrane region" description="Helical" evidence="1">
    <location>
        <begin position="154"/>
        <end position="176"/>
    </location>
</feature>
<dbReference type="Pfam" id="PF02325">
    <property type="entry name" value="CCB3_YggT"/>
    <property type="match status" value="2"/>
</dbReference>
<keyword evidence="1" id="KW-0472">Membrane</keyword>
<dbReference type="EMBL" id="BAAAFO010000003">
    <property type="protein sequence ID" value="GAA0256217.1"/>
    <property type="molecule type" value="Genomic_DNA"/>
</dbReference>
<feature type="transmembrane region" description="Helical" evidence="1">
    <location>
        <begin position="82"/>
        <end position="102"/>
    </location>
</feature>
<organism evidence="2 3">
    <name type="scientific">Rhodanobacter caeni</name>
    <dbReference type="NCBI Taxonomy" id="657654"/>
    <lineage>
        <taxon>Bacteria</taxon>
        <taxon>Pseudomonadati</taxon>
        <taxon>Pseudomonadota</taxon>
        <taxon>Gammaproteobacteria</taxon>
        <taxon>Lysobacterales</taxon>
        <taxon>Rhodanobacteraceae</taxon>
        <taxon>Rhodanobacter</taxon>
    </lineage>
</organism>
<evidence type="ECO:0000313" key="3">
    <source>
        <dbReference type="Proteomes" id="UP001500657"/>
    </source>
</evidence>